<dbReference type="Pfam" id="PF13671">
    <property type="entry name" value="AAA_33"/>
    <property type="match status" value="1"/>
</dbReference>
<protein>
    <recommendedName>
        <fullName evidence="3">L-seryl-tRNA(Sec) kinase</fullName>
    </recommendedName>
</protein>
<evidence type="ECO:0008006" key="3">
    <source>
        <dbReference type="Google" id="ProtNLM"/>
    </source>
</evidence>
<dbReference type="InParanoid" id="T0S6Q1"/>
<organism evidence="1 2">
    <name type="scientific">Saprolegnia diclina (strain VS20)</name>
    <dbReference type="NCBI Taxonomy" id="1156394"/>
    <lineage>
        <taxon>Eukaryota</taxon>
        <taxon>Sar</taxon>
        <taxon>Stramenopiles</taxon>
        <taxon>Oomycota</taxon>
        <taxon>Saprolegniomycetes</taxon>
        <taxon>Saprolegniales</taxon>
        <taxon>Saprolegniaceae</taxon>
        <taxon>Saprolegnia</taxon>
    </lineage>
</organism>
<gene>
    <name evidence="1" type="ORF">SDRG_04146</name>
</gene>
<name>T0S6Q1_SAPDV</name>
<dbReference type="PANTHER" id="PTHR20873">
    <property type="entry name" value="L-SERYL-TRNA(SEC) KINASE"/>
    <property type="match status" value="1"/>
</dbReference>
<dbReference type="GO" id="GO:0016301">
    <property type="term" value="F:kinase activity"/>
    <property type="evidence" value="ECO:0007669"/>
    <property type="project" value="TreeGrafter"/>
</dbReference>
<dbReference type="InterPro" id="IPR052648">
    <property type="entry name" value="Ser-tRNA(Sec)_kinase"/>
</dbReference>
<dbReference type="GO" id="GO:0000049">
    <property type="term" value="F:tRNA binding"/>
    <property type="evidence" value="ECO:0007669"/>
    <property type="project" value="TreeGrafter"/>
</dbReference>
<dbReference type="OMA" id="HYYRSMR"/>
<proteinExistence type="predicted"/>
<dbReference type="STRING" id="1156394.T0S6Q1"/>
<reference evidence="1 2" key="1">
    <citation type="submission" date="2012-04" db="EMBL/GenBank/DDBJ databases">
        <title>The Genome Sequence of Saprolegnia declina VS20.</title>
        <authorList>
            <consortium name="The Broad Institute Genome Sequencing Platform"/>
            <person name="Russ C."/>
            <person name="Nusbaum C."/>
            <person name="Tyler B."/>
            <person name="van West P."/>
            <person name="Dieguez-Uribeondo J."/>
            <person name="de Bruijn I."/>
            <person name="Tripathy S."/>
            <person name="Jiang R."/>
            <person name="Young S.K."/>
            <person name="Zeng Q."/>
            <person name="Gargeya S."/>
            <person name="Fitzgerald M."/>
            <person name="Haas B."/>
            <person name="Abouelleil A."/>
            <person name="Alvarado L."/>
            <person name="Arachchi H.M."/>
            <person name="Berlin A."/>
            <person name="Chapman S.B."/>
            <person name="Goldberg J."/>
            <person name="Griggs A."/>
            <person name="Gujja S."/>
            <person name="Hansen M."/>
            <person name="Howarth C."/>
            <person name="Imamovic A."/>
            <person name="Larimer J."/>
            <person name="McCowen C."/>
            <person name="Montmayeur A."/>
            <person name="Murphy C."/>
            <person name="Neiman D."/>
            <person name="Pearson M."/>
            <person name="Priest M."/>
            <person name="Roberts A."/>
            <person name="Saif S."/>
            <person name="Shea T."/>
            <person name="Sisk P."/>
            <person name="Sykes S."/>
            <person name="Wortman J."/>
            <person name="Nusbaum C."/>
            <person name="Birren B."/>
        </authorList>
    </citation>
    <scope>NUCLEOTIDE SEQUENCE [LARGE SCALE GENOMIC DNA]</scope>
    <source>
        <strain evidence="1 2">VS20</strain>
    </source>
</reference>
<sequence>MAAILVLCGLPGAGKSTFARALADAALRTYEVHYISFDDVFVARFAANDGSFAPEQWKDAVAAIYVEVELALAAASMSGKPRVLLLDDNMYYRSMRKKYLQLCRQRNVGFGVIHVDTPPDLCRARNAARPNPVPDVVFRRMQALFQPPRPSAQPWEARSIVIDLSTADSTPHALCAALAMIAEAVAAPEVDTAQESMLEKERSRAATIASVLHRADLVLRQLVGSILRDAKESNTTSLPTLAKHLARAKEAVLRDQARDACDTDDDVVDSLVAAFLRQCQSFQ</sequence>
<dbReference type="PANTHER" id="PTHR20873:SF0">
    <property type="entry name" value="L-SERYL-TRNA(SEC) KINASE"/>
    <property type="match status" value="1"/>
</dbReference>
<dbReference type="Gene3D" id="3.40.50.300">
    <property type="entry name" value="P-loop containing nucleotide triphosphate hydrolases"/>
    <property type="match status" value="1"/>
</dbReference>
<dbReference type="OrthoDB" id="9972657at2759"/>
<accession>T0S6Q1</accession>
<dbReference type="RefSeq" id="XP_008608029.1">
    <property type="nucleotide sequence ID" value="XM_008609807.1"/>
</dbReference>
<dbReference type="InterPro" id="IPR027417">
    <property type="entry name" value="P-loop_NTPase"/>
</dbReference>
<dbReference type="eggNOG" id="KOG4622">
    <property type="taxonomic scope" value="Eukaryota"/>
</dbReference>
<dbReference type="GeneID" id="19944873"/>
<dbReference type="AlphaFoldDB" id="T0S6Q1"/>
<dbReference type="Proteomes" id="UP000030762">
    <property type="component" value="Unassembled WGS sequence"/>
</dbReference>
<evidence type="ECO:0000313" key="1">
    <source>
        <dbReference type="EMBL" id="EQC38437.1"/>
    </source>
</evidence>
<dbReference type="VEuPathDB" id="FungiDB:SDRG_04146"/>
<dbReference type="SUPFAM" id="SSF52540">
    <property type="entry name" value="P-loop containing nucleoside triphosphate hydrolases"/>
    <property type="match status" value="1"/>
</dbReference>
<keyword evidence="2" id="KW-1185">Reference proteome</keyword>
<evidence type="ECO:0000313" key="2">
    <source>
        <dbReference type="Proteomes" id="UP000030762"/>
    </source>
</evidence>
<dbReference type="EMBL" id="JH767141">
    <property type="protein sequence ID" value="EQC38437.1"/>
    <property type="molecule type" value="Genomic_DNA"/>
</dbReference>